<name>A0A256G412_9HYPH</name>
<dbReference type="EMBL" id="NNRM01000046">
    <property type="protein sequence ID" value="OYR21837.1"/>
    <property type="molecule type" value="Genomic_DNA"/>
</dbReference>
<keyword evidence="1" id="KW-0732">Signal</keyword>
<keyword evidence="3" id="KW-1185">Reference proteome</keyword>
<dbReference type="AlphaFoldDB" id="A0A256G412"/>
<feature type="signal peptide" evidence="1">
    <location>
        <begin position="1"/>
        <end position="25"/>
    </location>
</feature>
<evidence type="ECO:0000256" key="1">
    <source>
        <dbReference type="SAM" id="SignalP"/>
    </source>
</evidence>
<protein>
    <submittedName>
        <fullName evidence="2">Uncharacterized protein</fullName>
    </submittedName>
</protein>
<feature type="chain" id="PRO_5012671478" evidence="1">
    <location>
        <begin position="26"/>
        <end position="115"/>
    </location>
</feature>
<evidence type="ECO:0000313" key="2">
    <source>
        <dbReference type="EMBL" id="OYR21837.1"/>
    </source>
</evidence>
<reference evidence="2 3" key="1">
    <citation type="submission" date="2017-07" db="EMBL/GenBank/DDBJ databases">
        <title>Phylogenetic study on the rhizospheric bacterium Ochrobactrum sp. A44.</title>
        <authorList>
            <person name="Krzyzanowska D.M."/>
            <person name="Ossowicki A."/>
            <person name="Rajewska M."/>
            <person name="Maciag T."/>
            <person name="Kaczynski Z."/>
            <person name="Czerwicka M."/>
            <person name="Jafra S."/>
        </authorList>
    </citation>
    <scope>NUCLEOTIDE SEQUENCE [LARGE SCALE GENOMIC DNA]</scope>
    <source>
        <strain evidence="2 3">CCUG 30717</strain>
    </source>
</reference>
<organism evidence="2 3">
    <name type="scientific">Brucella pseudogrignonensis</name>
    <dbReference type="NCBI Taxonomy" id="419475"/>
    <lineage>
        <taxon>Bacteria</taxon>
        <taxon>Pseudomonadati</taxon>
        <taxon>Pseudomonadota</taxon>
        <taxon>Alphaproteobacteria</taxon>
        <taxon>Hyphomicrobiales</taxon>
        <taxon>Brucellaceae</taxon>
        <taxon>Brucella/Ochrobactrum group</taxon>
        <taxon>Brucella</taxon>
    </lineage>
</organism>
<proteinExistence type="predicted"/>
<gene>
    <name evidence="2" type="ORF">CEV34_4637</name>
</gene>
<sequence>MRFRPFLLALALSLPVLSQTAPAQAADKCVADAIIKAKQLLLLHSDDDDRAEIDEPTFKKTGTIKALRGKGKFDVIEGLGYVYKGEYRLRLYYADIGGDCVLMGQEVLEYSDPFS</sequence>
<dbReference type="RefSeq" id="WP_094544498.1">
    <property type="nucleotide sequence ID" value="NZ_JBHEEM010000009.1"/>
</dbReference>
<dbReference type="Proteomes" id="UP000216188">
    <property type="component" value="Unassembled WGS sequence"/>
</dbReference>
<dbReference type="STRING" id="419475.A8A54_11165"/>
<evidence type="ECO:0000313" key="3">
    <source>
        <dbReference type="Proteomes" id="UP000216188"/>
    </source>
</evidence>
<accession>A0A256G412</accession>
<comment type="caution">
    <text evidence="2">The sequence shown here is derived from an EMBL/GenBank/DDBJ whole genome shotgun (WGS) entry which is preliminary data.</text>
</comment>